<feature type="compositionally biased region" description="Basic and acidic residues" evidence="1">
    <location>
        <begin position="99"/>
        <end position="118"/>
    </location>
</feature>
<reference evidence="2 3" key="1">
    <citation type="journal article" date="2019" name="Sci. Rep.">
        <title>Orb-weaving spider Araneus ventricosus genome elucidates the spidroin gene catalogue.</title>
        <authorList>
            <person name="Kono N."/>
            <person name="Nakamura H."/>
            <person name="Ohtoshi R."/>
            <person name="Moran D.A.P."/>
            <person name="Shinohara A."/>
            <person name="Yoshida Y."/>
            <person name="Fujiwara M."/>
            <person name="Mori M."/>
            <person name="Tomita M."/>
            <person name="Arakawa K."/>
        </authorList>
    </citation>
    <scope>NUCLEOTIDE SEQUENCE [LARGE SCALE GENOMIC DNA]</scope>
</reference>
<name>A0A4Y2D0S8_ARAVE</name>
<dbReference type="EMBL" id="BGPR01088215">
    <property type="protein sequence ID" value="GBM10362.1"/>
    <property type="molecule type" value="Genomic_DNA"/>
</dbReference>
<evidence type="ECO:0000313" key="2">
    <source>
        <dbReference type="EMBL" id="GBM10362.1"/>
    </source>
</evidence>
<dbReference type="Proteomes" id="UP000499080">
    <property type="component" value="Unassembled WGS sequence"/>
</dbReference>
<sequence length="118" mass="14315">MPPQEAIRKTERRVIEPEEERRPTEVATTWPDRRAEESQKNKEYRINECRTTEERRNRRTAEQLELSDTWYYGQERRSSEETEEQRTDDYSISTNVPQRRAENRRTKSIADCRHAAQE</sequence>
<evidence type="ECO:0000256" key="1">
    <source>
        <dbReference type="SAM" id="MobiDB-lite"/>
    </source>
</evidence>
<gene>
    <name evidence="2" type="ORF">AVEN_241896_1</name>
</gene>
<feature type="region of interest" description="Disordered" evidence="1">
    <location>
        <begin position="73"/>
        <end position="118"/>
    </location>
</feature>
<feature type="compositionally biased region" description="Basic and acidic residues" evidence="1">
    <location>
        <begin position="74"/>
        <end position="89"/>
    </location>
</feature>
<feature type="compositionally biased region" description="Basic and acidic residues" evidence="1">
    <location>
        <begin position="31"/>
        <end position="45"/>
    </location>
</feature>
<comment type="caution">
    <text evidence="2">The sequence shown here is derived from an EMBL/GenBank/DDBJ whole genome shotgun (WGS) entry which is preliminary data.</text>
</comment>
<keyword evidence="3" id="KW-1185">Reference proteome</keyword>
<organism evidence="2 3">
    <name type="scientific">Araneus ventricosus</name>
    <name type="common">Orbweaver spider</name>
    <name type="synonym">Epeira ventricosa</name>
    <dbReference type="NCBI Taxonomy" id="182803"/>
    <lineage>
        <taxon>Eukaryota</taxon>
        <taxon>Metazoa</taxon>
        <taxon>Ecdysozoa</taxon>
        <taxon>Arthropoda</taxon>
        <taxon>Chelicerata</taxon>
        <taxon>Arachnida</taxon>
        <taxon>Araneae</taxon>
        <taxon>Araneomorphae</taxon>
        <taxon>Entelegynae</taxon>
        <taxon>Araneoidea</taxon>
        <taxon>Araneidae</taxon>
        <taxon>Araneus</taxon>
    </lineage>
</organism>
<feature type="compositionally biased region" description="Basic and acidic residues" evidence="1">
    <location>
        <begin position="1"/>
        <end position="24"/>
    </location>
</feature>
<accession>A0A4Y2D0S8</accession>
<evidence type="ECO:0000313" key="3">
    <source>
        <dbReference type="Proteomes" id="UP000499080"/>
    </source>
</evidence>
<proteinExistence type="predicted"/>
<dbReference type="AlphaFoldDB" id="A0A4Y2D0S8"/>
<protein>
    <submittedName>
        <fullName evidence="2">Uncharacterized protein</fullName>
    </submittedName>
</protein>
<feature type="region of interest" description="Disordered" evidence="1">
    <location>
        <begin position="1"/>
        <end position="45"/>
    </location>
</feature>